<keyword evidence="1" id="KW-0812">Transmembrane</keyword>
<keyword evidence="1" id="KW-0472">Membrane</keyword>
<dbReference type="AlphaFoldDB" id="A0A975H5R7"/>
<accession>A0A975H5R7</accession>
<dbReference type="KEGG" id="pcea:J3359_12780"/>
<protein>
    <submittedName>
        <fullName evidence="2">DUF1097 domain-containing protein</fullName>
    </submittedName>
</protein>
<keyword evidence="3" id="KW-1185">Reference proteome</keyword>
<feature type="transmembrane region" description="Helical" evidence="1">
    <location>
        <begin position="139"/>
        <end position="156"/>
    </location>
</feature>
<dbReference type="Pfam" id="PF06496">
    <property type="entry name" value="DUF1097"/>
    <property type="match status" value="1"/>
</dbReference>
<organism evidence="2 3">
    <name type="scientific">Polaribacter cellanae</name>
    <dbReference type="NCBI Taxonomy" id="2818493"/>
    <lineage>
        <taxon>Bacteria</taxon>
        <taxon>Pseudomonadati</taxon>
        <taxon>Bacteroidota</taxon>
        <taxon>Flavobacteriia</taxon>
        <taxon>Flavobacteriales</taxon>
        <taxon>Flavobacteriaceae</taxon>
    </lineage>
</organism>
<gene>
    <name evidence="2" type="ORF">J3359_12780</name>
</gene>
<feature type="transmembrane region" description="Helical" evidence="1">
    <location>
        <begin position="88"/>
        <end position="107"/>
    </location>
</feature>
<dbReference type="RefSeq" id="WP_208077243.1">
    <property type="nucleotide sequence ID" value="NZ_CP071869.1"/>
</dbReference>
<evidence type="ECO:0000313" key="2">
    <source>
        <dbReference type="EMBL" id="QTE21691.1"/>
    </source>
</evidence>
<sequence>MKNKYINTIYHSILVGLIAAIVILISGWLSIKAWVVFFAWANYFLHNCNMKKSFKMLVAFFVGIFIALIGNYVITYVNTLTTQPSLELYITAFVVFWIATILIFLEIIESWKEFIAATFLGTVLYFASEATITTIFPKLFIPLLIGIFAGYITIISREKLNKILN</sequence>
<feature type="transmembrane region" description="Helical" evidence="1">
    <location>
        <begin position="57"/>
        <end position="76"/>
    </location>
</feature>
<dbReference type="InterPro" id="IPR009476">
    <property type="entry name" value="DUF1097"/>
</dbReference>
<reference evidence="2 3" key="1">
    <citation type="submission" date="2021-03" db="EMBL/GenBank/DDBJ databases">
        <title>Complete genome of Polaribacter_sp.SM13.</title>
        <authorList>
            <person name="Jeong S.W."/>
            <person name="Bae J.W."/>
        </authorList>
    </citation>
    <scope>NUCLEOTIDE SEQUENCE [LARGE SCALE GENOMIC DNA]</scope>
    <source>
        <strain evidence="2 3">SM13</strain>
    </source>
</reference>
<evidence type="ECO:0000256" key="1">
    <source>
        <dbReference type="SAM" id="Phobius"/>
    </source>
</evidence>
<dbReference type="EMBL" id="CP071869">
    <property type="protein sequence ID" value="QTE21691.1"/>
    <property type="molecule type" value="Genomic_DNA"/>
</dbReference>
<evidence type="ECO:0000313" key="3">
    <source>
        <dbReference type="Proteomes" id="UP000663920"/>
    </source>
</evidence>
<feature type="transmembrane region" description="Helical" evidence="1">
    <location>
        <begin position="12"/>
        <end position="45"/>
    </location>
</feature>
<keyword evidence="1" id="KW-1133">Transmembrane helix</keyword>
<proteinExistence type="predicted"/>
<name>A0A975H5R7_9FLAO</name>
<dbReference type="Proteomes" id="UP000663920">
    <property type="component" value="Chromosome"/>
</dbReference>